<feature type="compositionally biased region" description="Basic and acidic residues" evidence="8">
    <location>
        <begin position="892"/>
        <end position="915"/>
    </location>
</feature>
<dbReference type="Pfam" id="PF12796">
    <property type="entry name" value="Ank_2"/>
    <property type="match status" value="2"/>
</dbReference>
<dbReference type="Pfam" id="PF00023">
    <property type="entry name" value="Ank"/>
    <property type="match status" value="2"/>
</dbReference>
<dbReference type="Gene3D" id="3.30.40.10">
    <property type="entry name" value="Zinc/RING finger domain, C3HC4 (zinc finger)"/>
    <property type="match status" value="1"/>
</dbReference>
<protein>
    <recommendedName>
        <fullName evidence="9">FYVE-type domain-containing protein</fullName>
    </recommendedName>
</protein>
<feature type="compositionally biased region" description="Basic and acidic residues" evidence="8">
    <location>
        <begin position="1104"/>
        <end position="1131"/>
    </location>
</feature>
<feature type="compositionally biased region" description="Basic and acidic residues" evidence="8">
    <location>
        <begin position="1387"/>
        <end position="1398"/>
    </location>
</feature>
<dbReference type="PANTHER" id="PTHR24198">
    <property type="entry name" value="ANKYRIN REPEAT AND PROTEIN KINASE DOMAIN-CONTAINING PROTEIN"/>
    <property type="match status" value="1"/>
</dbReference>
<feature type="compositionally biased region" description="Basic and acidic residues" evidence="8">
    <location>
        <begin position="102"/>
        <end position="120"/>
    </location>
</feature>
<dbReference type="InterPro" id="IPR036770">
    <property type="entry name" value="Ankyrin_rpt-contain_sf"/>
</dbReference>
<feature type="region of interest" description="Disordered" evidence="8">
    <location>
        <begin position="1371"/>
        <end position="1398"/>
    </location>
</feature>
<feature type="region of interest" description="Disordered" evidence="8">
    <location>
        <begin position="1094"/>
        <end position="1136"/>
    </location>
</feature>
<feature type="compositionally biased region" description="Low complexity" evidence="8">
    <location>
        <begin position="1438"/>
        <end position="1450"/>
    </location>
</feature>
<dbReference type="SUPFAM" id="SSF48403">
    <property type="entry name" value="Ankyrin repeat"/>
    <property type="match status" value="4"/>
</dbReference>
<feature type="compositionally biased region" description="Basic and acidic residues" evidence="8">
    <location>
        <begin position="491"/>
        <end position="517"/>
    </location>
</feature>
<dbReference type="InterPro" id="IPR013083">
    <property type="entry name" value="Znf_RING/FYVE/PHD"/>
</dbReference>
<evidence type="ECO:0000256" key="5">
    <source>
        <dbReference type="ARBA" id="ARBA00023043"/>
    </source>
</evidence>
<name>A0A9K3GFM4_9EUKA</name>
<dbReference type="Gene3D" id="1.25.40.20">
    <property type="entry name" value="Ankyrin repeat-containing domain"/>
    <property type="match status" value="5"/>
</dbReference>
<keyword evidence="2" id="KW-0677">Repeat</keyword>
<feature type="repeat" description="ANK" evidence="6">
    <location>
        <begin position="1244"/>
        <end position="1276"/>
    </location>
</feature>
<feature type="repeat" description="ANK" evidence="6">
    <location>
        <begin position="2458"/>
        <end position="2486"/>
    </location>
</feature>
<evidence type="ECO:0000313" key="10">
    <source>
        <dbReference type="EMBL" id="GIQ81178.1"/>
    </source>
</evidence>
<dbReference type="OrthoDB" id="20872at2759"/>
<evidence type="ECO:0000259" key="9">
    <source>
        <dbReference type="PROSITE" id="PS50178"/>
    </source>
</evidence>
<gene>
    <name evidence="10" type="ORF">KIPB_002095</name>
</gene>
<dbReference type="PROSITE" id="PS50297">
    <property type="entry name" value="ANK_REP_REGION"/>
    <property type="match status" value="5"/>
</dbReference>
<evidence type="ECO:0000256" key="4">
    <source>
        <dbReference type="ARBA" id="ARBA00022833"/>
    </source>
</evidence>
<feature type="region of interest" description="Disordered" evidence="8">
    <location>
        <begin position="1507"/>
        <end position="1530"/>
    </location>
</feature>
<dbReference type="GO" id="GO:0008270">
    <property type="term" value="F:zinc ion binding"/>
    <property type="evidence" value="ECO:0007669"/>
    <property type="project" value="UniProtKB-KW"/>
</dbReference>
<evidence type="ECO:0000256" key="1">
    <source>
        <dbReference type="ARBA" id="ARBA00022723"/>
    </source>
</evidence>
<feature type="region of interest" description="Disordered" evidence="8">
    <location>
        <begin position="486"/>
        <end position="517"/>
    </location>
</feature>
<keyword evidence="1" id="KW-0479">Metal-binding</keyword>
<evidence type="ECO:0000256" key="2">
    <source>
        <dbReference type="ARBA" id="ARBA00022737"/>
    </source>
</evidence>
<dbReference type="EMBL" id="BDIP01000325">
    <property type="protein sequence ID" value="GIQ81178.1"/>
    <property type="molecule type" value="Genomic_DNA"/>
</dbReference>
<keyword evidence="4" id="KW-0862">Zinc</keyword>
<feature type="region of interest" description="Disordered" evidence="8">
    <location>
        <begin position="880"/>
        <end position="915"/>
    </location>
</feature>
<feature type="repeat" description="ANK" evidence="6">
    <location>
        <begin position="1211"/>
        <end position="1243"/>
    </location>
</feature>
<dbReference type="PROSITE" id="PS50088">
    <property type="entry name" value="ANK_REPEAT"/>
    <property type="match status" value="6"/>
</dbReference>
<proteinExistence type="predicted"/>
<evidence type="ECO:0000256" key="6">
    <source>
        <dbReference type="PROSITE-ProRule" id="PRU00023"/>
    </source>
</evidence>
<evidence type="ECO:0000313" key="11">
    <source>
        <dbReference type="Proteomes" id="UP000265618"/>
    </source>
</evidence>
<evidence type="ECO:0000256" key="3">
    <source>
        <dbReference type="ARBA" id="ARBA00022771"/>
    </source>
</evidence>
<comment type="caution">
    <text evidence="10">The sequence shown here is derived from an EMBL/GenBank/DDBJ whole genome shotgun (WGS) entry which is preliminary data.</text>
</comment>
<feature type="domain" description="FYVE-type" evidence="9">
    <location>
        <begin position="2522"/>
        <end position="2575"/>
    </location>
</feature>
<dbReference type="InterPro" id="IPR017455">
    <property type="entry name" value="Znf_FYVE-rel"/>
</dbReference>
<organism evidence="10 11">
    <name type="scientific">Kipferlia bialata</name>
    <dbReference type="NCBI Taxonomy" id="797122"/>
    <lineage>
        <taxon>Eukaryota</taxon>
        <taxon>Metamonada</taxon>
        <taxon>Carpediemonas-like organisms</taxon>
        <taxon>Kipferlia</taxon>
    </lineage>
</organism>
<dbReference type="Pfam" id="PF01363">
    <property type="entry name" value="FYVE"/>
    <property type="match status" value="1"/>
</dbReference>
<dbReference type="InterPro" id="IPR000306">
    <property type="entry name" value="Znf_FYVE"/>
</dbReference>
<feature type="region of interest" description="Disordered" evidence="8">
    <location>
        <begin position="1576"/>
        <end position="1595"/>
    </location>
</feature>
<sequence>MADLEGVSRELGEGVHVEHIGGVLLRSFEVLWDSRLNTPGSVLCNASHRSRFYLALRTSTGCMVVSGREREREAPLWTTLELHDGVTPYSMVVSSHIGVVTQREDTAEGEREREMDDGDVRSTSYTESDSEGEGERETERDLLWLLCPERILVYDIALGTLVCSLSHIQIEREKEKGGKRRERLSVRDVVSLTPSPSSYPLVLSGSGSLYTLAEGVLEEEEGAEGERERGYVCKRVAKGVMVAGTANAVVLLGDRKGHKDGSVTVYPLSSRPVTLSLPLREGERCTAVGAGLSLVCVGTSMGSIYVYDTRDDECSLVGTLHPSEGTDSKREVTALSVLTVGTDTYLCSKGKGAERVHLYKIPTATDAERDRESEREKGLVPVPVPVGTEAVVTGGRGLLLCHRPPTPSPSPSLSLSLCAPLSMSAAGRLATACASGTVKDIERMLREAEAPLLIAPHAVVSAVLFAAYEAKLRAERASESGSYIVTEESAEGERDTFAQRHQREREREREMVHGERHREIEREAVAKLDALLEGGILHPSGAGLTHCPVYTVGGVCIDPMEVLLDRAPPSPMCRDTSVSMPVLHLAVLLDNAPVVRWCLSHGFTDTRPVETLEREREGEEGVSAVSAPLALVHSLTLTPLHVACMCNSMSALHALLTSLHRGPGGTRERERERADMLYSRDSLLRTAFHCACTSYCTPKTDTLDTPPSHPTSALPVLLRALSPMDAVSLSGLACLKGDTPFTILLRGLLKGEREGSISAQEGFRYLTQTVELIGSASLCVCDPLTGMPPLVTLAQKEDTEAIAGLLSAVRYTPDETERERDRDLEAERAMRREREAGVAACLAYTGRDGRTPLLTALLHCRQTTAAALIALSIPPVTEGERQGRRKSIGRMGRRERVTPWEREREGAKGEGDGEKDYAAGCERVLNTLRERERDLETERGSGMECTTLTSALGHILESDVHGISPLHAAVLACPHALLSLSLLPISCLISRLSVTAGGEKERDAAVSGLVNAQDNFGCTPLHYCFSETRPLSVCLGSALVQRAPFHIHKAKASLALTLMGASYSAVDMANASPLALAVNVPALTGVLTSLVSKQDVSSADSDDEGGHSRRLSRDMERDRQRDSERERDRSKAKGARPLPTTRVLVDYCDRLKGLSTYADMDTPAVTDPLPPLDSLDSDATQSLLHQAWTCGNTQLVRLLLRVGNCDAVDGQGRTLLHLAAQAGDIVMVSDLIGTDCDKTVQDRAGDVALHVAAREGHQAVVALLLRARARVQAQTRNHDGLTPRDVASLSCQSLFDDISIGCLPCTGMARVGRERGCAEGEGERETDSAESVSDSVQRSVFYPLRTRSLPITLSAAEGDGSHARDMVQELGEGEADAESTGELSMGEMEREGERDTEEERVLVVGDALWVVGHHAVHVFNASGASFVGSSSLPEGVSPDDLLPLSTPPLGRGRGRDTEREGPVVWALPSVGQDITPLPQEEGEDTPALYTHSVPRLLSRAGNAQSSLAASFDEGDIDQLERERDGEGEEEDVVSAAATGRALSIYNGTPAALIMGSAAPIIGISDAYAEPSVLGDRSTEGVYHSGSSSKRGPSPVHCVYALTADGTLYLLKEREGDREAEEGERERDEYDPRGTIERERERRRGRQREGQHVYDVVASQDLGILQSRLTDTISSLSLPSFTLSPVHSQSSGSSGSSGLSHLGCVCVSEELGLVLYADPREGVETCLLSVNTMFAEEGDTSISAAIVHMTSDTERETEAESEADAAEHALQTSLDISTPRTRQTSLLIGQGSTLHVIPDISRLYIDQTHTRGQSDDLSGDSATSQTGVSIASVDIDAVYGPLHRHGSLTRHHIRHIVQNDDKICVFSTLTSTEAEDTPRNGRERETERGDESYMLVLAATPSLPTSLVSATNDTEWDGEGAHREGDSDLSAFYRERLRKLGLACVRLPRSYNTAFTGSRVGSVDLQGGMYSQKRERESGEHFDEGEREREAQMQQYNDARDRAIREQGRYIYTLHDSTLCQWSASGRSFLHLCTEEAGILRTEAALNRVKRLCRTFLSIERERERDSTSMDYRRAGRDTSKERERVCPSWARTFGGETPLMLATRLQATQTVSVLASCGMAHASVQTVSGVNALWIAAVLNSQALLSQVVAAGGDVTQELTAYPGGAVLGAGLLHILAATGDMQRLHRVLSCVDPSKVRLVVNTIAIGGWYRGVSLEGTPLHVACRANRVEMVDVLISRYEAVVNVTTMRRQEDEGERESGQTEKGSVGSRSPLHVALVHRADTRIVERLLKARAVVNAPDQSGKTPLILAVYHASRDSTRDGRAEDSVRLLIEAGADLAVQDNTNTTPLHQCAFLGSESLLRSMLEAHTLRQSASDESDASLVLNALNARGRTPLVLSVESHSIGKVQALLEYGAKVNHATTLLKRAQRERERERERDMQGDMNGGHRVVERERVVFPLHYAVRTGQRDIVRLLIEAGADPLAMNEDGETAYEVASDDVDILNLMLGYTRKSQGTAAGWVPDESAPKCQVCREVFSTTVRRHHCRNCGRVICDECSIRKVPITKFRRKERVCKQCKAAGGLDALTQFRYYATPNQW</sequence>
<feature type="region of interest" description="Disordered" evidence="8">
    <location>
        <begin position="100"/>
        <end position="136"/>
    </location>
</feature>
<dbReference type="SMART" id="SM00064">
    <property type="entry name" value="FYVE"/>
    <property type="match status" value="1"/>
</dbReference>
<feature type="repeat" description="ANK" evidence="6">
    <location>
        <begin position="2302"/>
        <end position="2343"/>
    </location>
</feature>
<feature type="repeat" description="ANK" evidence="6">
    <location>
        <begin position="2390"/>
        <end position="2422"/>
    </location>
</feature>
<keyword evidence="5 6" id="KW-0040">ANK repeat</keyword>
<dbReference type="PANTHER" id="PTHR24198:SF165">
    <property type="entry name" value="ANKYRIN REPEAT-CONTAINING PROTEIN-RELATED"/>
    <property type="match status" value="1"/>
</dbReference>
<dbReference type="InterPro" id="IPR011011">
    <property type="entry name" value="Znf_FYVE_PHD"/>
</dbReference>
<evidence type="ECO:0000256" key="8">
    <source>
        <dbReference type="SAM" id="MobiDB-lite"/>
    </source>
</evidence>
<feature type="region of interest" description="Disordered" evidence="8">
    <location>
        <begin position="1437"/>
        <end position="1460"/>
    </location>
</feature>
<feature type="region of interest" description="Disordered" evidence="8">
    <location>
        <begin position="1612"/>
        <end position="1649"/>
    </location>
</feature>
<feature type="compositionally biased region" description="Basic and acidic residues" evidence="8">
    <location>
        <begin position="1623"/>
        <end position="1649"/>
    </location>
</feature>
<feature type="region of interest" description="Disordered" evidence="8">
    <location>
        <begin position="2248"/>
        <end position="2269"/>
    </location>
</feature>
<keyword evidence="11" id="KW-1185">Reference proteome</keyword>
<feature type="compositionally biased region" description="Basic and acidic residues" evidence="8">
    <location>
        <begin position="2249"/>
        <end position="2261"/>
    </location>
</feature>
<reference evidence="10 11" key="1">
    <citation type="journal article" date="2018" name="PLoS ONE">
        <title>The draft genome of Kipferlia bialata reveals reductive genome evolution in fornicate parasites.</title>
        <authorList>
            <person name="Tanifuji G."/>
            <person name="Takabayashi S."/>
            <person name="Kume K."/>
            <person name="Takagi M."/>
            <person name="Nakayama T."/>
            <person name="Kamikawa R."/>
            <person name="Inagaki Y."/>
            <person name="Hashimoto T."/>
        </authorList>
    </citation>
    <scope>NUCLEOTIDE SEQUENCE [LARGE SCALE GENOMIC DNA]</scope>
    <source>
        <strain evidence="10">NY0173</strain>
    </source>
</reference>
<dbReference type="InterPro" id="IPR002110">
    <property type="entry name" value="Ankyrin_rpt"/>
</dbReference>
<accession>A0A9K3GFM4</accession>
<dbReference type="SUPFAM" id="SSF57903">
    <property type="entry name" value="FYVE/PHD zinc finger"/>
    <property type="match status" value="1"/>
</dbReference>
<dbReference type="Proteomes" id="UP000265618">
    <property type="component" value="Unassembled WGS sequence"/>
</dbReference>
<dbReference type="SMART" id="SM00248">
    <property type="entry name" value="ANK"/>
    <property type="match status" value="14"/>
</dbReference>
<dbReference type="PROSITE" id="PS50178">
    <property type="entry name" value="ZF_FYVE"/>
    <property type="match status" value="1"/>
</dbReference>
<evidence type="ECO:0000256" key="7">
    <source>
        <dbReference type="PROSITE-ProRule" id="PRU00091"/>
    </source>
</evidence>
<keyword evidence="3 7" id="KW-0863">Zinc-finger</keyword>
<feature type="repeat" description="ANK" evidence="6">
    <location>
        <begin position="2268"/>
        <end position="2301"/>
    </location>
</feature>